<evidence type="ECO:0000259" key="1">
    <source>
        <dbReference type="Pfam" id="PF03171"/>
    </source>
</evidence>
<dbReference type="EMBL" id="JAPQKH010000005">
    <property type="protein sequence ID" value="KAJ5096755.1"/>
    <property type="molecule type" value="Genomic_DNA"/>
</dbReference>
<gene>
    <name evidence="2" type="ORF">N7456_007476</name>
</gene>
<dbReference type="OrthoDB" id="627829at2759"/>
<dbReference type="InterPro" id="IPR044861">
    <property type="entry name" value="IPNS-like_FE2OG_OXY"/>
</dbReference>
<feature type="domain" description="Isopenicillin N synthase-like Fe(2+) 2OG dioxygenase" evidence="1">
    <location>
        <begin position="5"/>
        <end position="44"/>
    </location>
</feature>
<dbReference type="Proteomes" id="UP001149165">
    <property type="component" value="Unassembled WGS sequence"/>
</dbReference>
<dbReference type="SUPFAM" id="SSF51197">
    <property type="entry name" value="Clavaminate synthase-like"/>
    <property type="match status" value="1"/>
</dbReference>
<reference evidence="2" key="2">
    <citation type="journal article" date="2023" name="IMA Fungus">
        <title>Comparative genomic study of the Penicillium genus elucidates a diverse pangenome and 15 lateral gene transfer events.</title>
        <authorList>
            <person name="Petersen C."/>
            <person name="Sorensen T."/>
            <person name="Nielsen M.R."/>
            <person name="Sondergaard T.E."/>
            <person name="Sorensen J.L."/>
            <person name="Fitzpatrick D.A."/>
            <person name="Frisvad J.C."/>
            <person name="Nielsen K.L."/>
        </authorList>
    </citation>
    <scope>NUCLEOTIDE SEQUENCE</scope>
    <source>
        <strain evidence="2">IBT 30069</strain>
    </source>
</reference>
<name>A0A9W9FAP0_9EURO</name>
<dbReference type="Pfam" id="PF03171">
    <property type="entry name" value="2OG-FeII_Oxy"/>
    <property type="match status" value="1"/>
</dbReference>
<organism evidence="2 3">
    <name type="scientific">Penicillium angulare</name>
    <dbReference type="NCBI Taxonomy" id="116970"/>
    <lineage>
        <taxon>Eukaryota</taxon>
        <taxon>Fungi</taxon>
        <taxon>Dikarya</taxon>
        <taxon>Ascomycota</taxon>
        <taxon>Pezizomycotina</taxon>
        <taxon>Eurotiomycetes</taxon>
        <taxon>Eurotiomycetidae</taxon>
        <taxon>Eurotiales</taxon>
        <taxon>Aspergillaceae</taxon>
        <taxon>Penicillium</taxon>
    </lineage>
</organism>
<protein>
    <submittedName>
        <fullName evidence="2">Oxidoreductase</fullName>
    </submittedName>
</protein>
<dbReference type="Gene3D" id="2.60.120.330">
    <property type="entry name" value="B-lactam Antibiotic, Isopenicillin N Synthase, Chain"/>
    <property type="match status" value="1"/>
</dbReference>
<dbReference type="AlphaFoldDB" id="A0A9W9FAP0"/>
<comment type="caution">
    <text evidence="2">The sequence shown here is derived from an EMBL/GenBank/DDBJ whole genome shotgun (WGS) entry which is preliminary data.</text>
</comment>
<proteinExistence type="predicted"/>
<accession>A0A9W9FAP0</accession>
<dbReference type="InterPro" id="IPR027443">
    <property type="entry name" value="IPNS-like_sf"/>
</dbReference>
<keyword evidence="3" id="KW-1185">Reference proteome</keyword>
<reference evidence="2" key="1">
    <citation type="submission" date="2022-11" db="EMBL/GenBank/DDBJ databases">
        <authorList>
            <person name="Petersen C."/>
        </authorList>
    </citation>
    <scope>NUCLEOTIDE SEQUENCE</scope>
    <source>
        <strain evidence="2">IBT 30069</strain>
    </source>
</reference>
<evidence type="ECO:0000313" key="3">
    <source>
        <dbReference type="Proteomes" id="UP001149165"/>
    </source>
</evidence>
<evidence type="ECO:0000313" key="2">
    <source>
        <dbReference type="EMBL" id="KAJ5096755.1"/>
    </source>
</evidence>
<sequence>MNAAGEWIAVPPRPGSIIVNVGMQLEAMTDGVCCAALHRVLTRPRDFVDDEGNSRGARFSFPFFDNMGLDVRREKPLNIPPHISALVTNGEASRNARIVVRRMFQRGCTGEGIFGTRVRLHQKVTEKWYPELLAEIQEMAEKPGSSSG</sequence>